<dbReference type="RefSeq" id="WP_027068764.1">
    <property type="nucleotide sequence ID" value="NZ_AUHT01000004.1"/>
</dbReference>
<dbReference type="Pfam" id="PF01556">
    <property type="entry name" value="DnaJ_C"/>
    <property type="match status" value="1"/>
</dbReference>
<dbReference type="SUPFAM" id="SSF49493">
    <property type="entry name" value="HSP40/DnaJ peptide-binding domain"/>
    <property type="match status" value="2"/>
</dbReference>
<gene>
    <name evidence="3" type="ORF">N791_04215</name>
</gene>
<dbReference type="Gene3D" id="1.10.287.110">
    <property type="entry name" value="DnaJ domain"/>
    <property type="match status" value="1"/>
</dbReference>
<dbReference type="InterPro" id="IPR036869">
    <property type="entry name" value="J_dom_sf"/>
</dbReference>
<name>A0A0A0MBB0_9GAMM</name>
<reference evidence="3 4" key="1">
    <citation type="submission" date="2013-08" db="EMBL/GenBank/DDBJ databases">
        <title>Genomic analysis of Lysobacter defluvii.</title>
        <authorList>
            <person name="Wang Q."/>
            <person name="Wang G."/>
        </authorList>
    </citation>
    <scope>NUCLEOTIDE SEQUENCE [LARGE SCALE GENOMIC DNA]</scope>
    <source>
        <strain evidence="3 4">IMMIB APB-9</strain>
    </source>
</reference>
<dbReference type="GO" id="GO:0005737">
    <property type="term" value="C:cytoplasm"/>
    <property type="evidence" value="ECO:0007669"/>
    <property type="project" value="TreeGrafter"/>
</dbReference>
<dbReference type="OrthoDB" id="9779889at2"/>
<dbReference type="Gene3D" id="2.60.260.20">
    <property type="entry name" value="Urease metallochaperone UreE, N-terminal domain"/>
    <property type="match status" value="2"/>
</dbReference>
<dbReference type="InterPro" id="IPR002939">
    <property type="entry name" value="DnaJ_C"/>
</dbReference>
<dbReference type="FunFam" id="2.60.260.20:FF:000013">
    <property type="entry name" value="DnaJ subfamily B member 11"/>
    <property type="match status" value="1"/>
</dbReference>
<keyword evidence="1" id="KW-0143">Chaperone</keyword>
<evidence type="ECO:0000313" key="3">
    <source>
        <dbReference type="EMBL" id="KGO99547.1"/>
    </source>
</evidence>
<evidence type="ECO:0000256" key="1">
    <source>
        <dbReference type="ARBA" id="ARBA00023186"/>
    </source>
</evidence>
<dbReference type="eggNOG" id="COG0484">
    <property type="taxonomic scope" value="Bacteria"/>
</dbReference>
<dbReference type="Proteomes" id="UP000030003">
    <property type="component" value="Unassembled WGS sequence"/>
</dbReference>
<dbReference type="PRINTS" id="PR00625">
    <property type="entry name" value="JDOMAIN"/>
</dbReference>
<dbReference type="PANTHER" id="PTHR43096">
    <property type="entry name" value="DNAJ HOMOLOG 1, MITOCHONDRIAL-RELATED"/>
    <property type="match status" value="1"/>
</dbReference>
<keyword evidence="4" id="KW-1185">Reference proteome</keyword>
<dbReference type="GO" id="GO:0042026">
    <property type="term" value="P:protein refolding"/>
    <property type="evidence" value="ECO:0007669"/>
    <property type="project" value="TreeGrafter"/>
</dbReference>
<feature type="domain" description="J" evidence="2">
    <location>
        <begin position="5"/>
        <end position="69"/>
    </location>
</feature>
<dbReference type="EMBL" id="AVBH01000011">
    <property type="protein sequence ID" value="KGO99547.1"/>
    <property type="molecule type" value="Genomic_DNA"/>
</dbReference>
<dbReference type="InterPro" id="IPR008971">
    <property type="entry name" value="HSP40/DnaJ_pept-bd"/>
</dbReference>
<sequence>MQFKDYYGILGVEPSAGEAEIKTAYRRLARKYHPDVSKEADAEERFKAVNEAYEALRDPQKRAAYDQLRSRGYRPGDEVRPPPGGFGGGGFDGMDFEEIFAGGGAGGGFSDFFEELFGRGRGAGFGGGYQQPGARAARDTRAKLSVPLENVYSGGPVRINVGGKAFDLKIPRGIHEGKSIRLAGQGSGGGDLLLEIEYAAHPRFEVDGRNIIHVLPVAPWEAALGATITVPTLGGDVELRIPPGSEAGRKLRLRGRGLPGRPGEADGDQVVELEVLAPVPRGEAQTRAYEQMRDAFGDSWRRA</sequence>
<comment type="caution">
    <text evidence="3">The sequence shown here is derived from an EMBL/GenBank/DDBJ whole genome shotgun (WGS) entry which is preliminary data.</text>
</comment>
<dbReference type="GO" id="GO:0051082">
    <property type="term" value="F:unfolded protein binding"/>
    <property type="evidence" value="ECO:0007669"/>
    <property type="project" value="InterPro"/>
</dbReference>
<dbReference type="PANTHER" id="PTHR43096:SF52">
    <property type="entry name" value="DNAJ HOMOLOG 1, MITOCHONDRIAL-RELATED"/>
    <property type="match status" value="1"/>
</dbReference>
<dbReference type="Pfam" id="PF00226">
    <property type="entry name" value="DnaJ"/>
    <property type="match status" value="1"/>
</dbReference>
<dbReference type="SMART" id="SM00271">
    <property type="entry name" value="DnaJ"/>
    <property type="match status" value="1"/>
</dbReference>
<dbReference type="STRING" id="1385515.GCA_000423325_00187"/>
<dbReference type="CDD" id="cd10747">
    <property type="entry name" value="DnaJ_C"/>
    <property type="match status" value="1"/>
</dbReference>
<evidence type="ECO:0000259" key="2">
    <source>
        <dbReference type="PROSITE" id="PS50076"/>
    </source>
</evidence>
<dbReference type="PROSITE" id="PS00636">
    <property type="entry name" value="DNAJ_1"/>
    <property type="match status" value="1"/>
</dbReference>
<proteinExistence type="predicted"/>
<dbReference type="SUPFAM" id="SSF46565">
    <property type="entry name" value="Chaperone J-domain"/>
    <property type="match status" value="1"/>
</dbReference>
<organism evidence="3 4">
    <name type="scientific">Lysobacter defluvii IMMIB APB-9 = DSM 18482</name>
    <dbReference type="NCBI Taxonomy" id="1385515"/>
    <lineage>
        <taxon>Bacteria</taxon>
        <taxon>Pseudomonadati</taxon>
        <taxon>Pseudomonadota</taxon>
        <taxon>Gammaproteobacteria</taxon>
        <taxon>Lysobacterales</taxon>
        <taxon>Lysobacteraceae</taxon>
        <taxon>Novilysobacter</taxon>
    </lineage>
</organism>
<protein>
    <submittedName>
        <fullName evidence="3">Cytochrome C biogenesis protein</fullName>
    </submittedName>
</protein>
<dbReference type="InterPro" id="IPR001623">
    <property type="entry name" value="DnaJ_domain"/>
</dbReference>
<accession>A0A0A0MBB0</accession>
<evidence type="ECO:0000313" key="4">
    <source>
        <dbReference type="Proteomes" id="UP000030003"/>
    </source>
</evidence>
<dbReference type="CDD" id="cd06257">
    <property type="entry name" value="DnaJ"/>
    <property type="match status" value="1"/>
</dbReference>
<dbReference type="PROSITE" id="PS50076">
    <property type="entry name" value="DNAJ_2"/>
    <property type="match status" value="1"/>
</dbReference>
<dbReference type="InterPro" id="IPR018253">
    <property type="entry name" value="DnaJ_domain_CS"/>
</dbReference>
<dbReference type="AlphaFoldDB" id="A0A0A0MBB0"/>